<comment type="caution">
    <text evidence="1">The sequence shown here is derived from an EMBL/GenBank/DDBJ whole genome shotgun (WGS) entry which is preliminary data.</text>
</comment>
<dbReference type="EMBL" id="LXQA011319814">
    <property type="protein sequence ID" value="MCI93119.1"/>
    <property type="molecule type" value="Genomic_DNA"/>
</dbReference>
<organism evidence="1 2">
    <name type="scientific">Trifolium medium</name>
    <dbReference type="NCBI Taxonomy" id="97028"/>
    <lineage>
        <taxon>Eukaryota</taxon>
        <taxon>Viridiplantae</taxon>
        <taxon>Streptophyta</taxon>
        <taxon>Embryophyta</taxon>
        <taxon>Tracheophyta</taxon>
        <taxon>Spermatophyta</taxon>
        <taxon>Magnoliopsida</taxon>
        <taxon>eudicotyledons</taxon>
        <taxon>Gunneridae</taxon>
        <taxon>Pentapetalae</taxon>
        <taxon>rosids</taxon>
        <taxon>fabids</taxon>
        <taxon>Fabales</taxon>
        <taxon>Fabaceae</taxon>
        <taxon>Papilionoideae</taxon>
        <taxon>50 kb inversion clade</taxon>
        <taxon>NPAAA clade</taxon>
        <taxon>Hologalegina</taxon>
        <taxon>IRL clade</taxon>
        <taxon>Trifolieae</taxon>
        <taxon>Trifolium</taxon>
    </lineage>
</organism>
<name>A0A392W040_9FABA</name>
<proteinExistence type="predicted"/>
<evidence type="ECO:0000313" key="1">
    <source>
        <dbReference type="EMBL" id="MCI93119.1"/>
    </source>
</evidence>
<dbReference type="Proteomes" id="UP000265520">
    <property type="component" value="Unassembled WGS sequence"/>
</dbReference>
<dbReference type="AlphaFoldDB" id="A0A392W040"/>
<keyword evidence="2" id="KW-1185">Reference proteome</keyword>
<protein>
    <submittedName>
        <fullName evidence="1">Uncharacterized protein</fullName>
    </submittedName>
</protein>
<evidence type="ECO:0000313" key="2">
    <source>
        <dbReference type="Proteomes" id="UP000265520"/>
    </source>
</evidence>
<accession>A0A392W040</accession>
<feature type="non-terminal residue" evidence="1">
    <location>
        <position position="1"/>
    </location>
</feature>
<sequence length="54" mass="6227">PPPTNQSLVRVREWPSERRFGGGREVPARREFWRRFAVTWRCLATAATNLLSSG</sequence>
<reference evidence="1 2" key="1">
    <citation type="journal article" date="2018" name="Front. Plant Sci.">
        <title>Red Clover (Trifolium pratense) and Zigzag Clover (T. medium) - A Picture of Genomic Similarities and Differences.</title>
        <authorList>
            <person name="Dluhosova J."/>
            <person name="Istvanek J."/>
            <person name="Nedelnik J."/>
            <person name="Repkova J."/>
        </authorList>
    </citation>
    <scope>NUCLEOTIDE SEQUENCE [LARGE SCALE GENOMIC DNA]</scope>
    <source>
        <strain evidence="2">cv. 10/8</strain>
        <tissue evidence="1">Leaf</tissue>
    </source>
</reference>